<sequence length="1141" mass="118583">MDLNIAAGRTEALVSLPQLGSDDLHPHSASGENEEQNRAYMLPTTPAGDVSQVTKATDVGHTINLVRDPAKREDFVGTPPAEPPIVPTLSRLSANPLPSLGDRFSSINLAHAGLQYFKDRAQSACEAYLPSPLRSVIAAPGSSANAPMVATQAQNSGHECVQPMSLDSACTEEAEPSGSDELPLPTDKTVKPYSVTTNVSSVPLDPSTLNVADHSTDGALPAAPSDPSVPIRLTASMEDPLVSAPSLDFVPAVFLSLVPPLAISGASLDVPSAVSPIFSDSSLAPADDSYGGFAPGITASCTLAVNTTEASDATMNAGDDTIPTQAHNGLATSDGNIPAAVCATSPAEPNPSETPVLLLDFNTPAARLEIAVANDAPADGEAHVPPDAEVPLSDNEGHARLTEDFLPLLPQPSEGDAAPTMPTLQSKNVAFSDTVPLESVTVALPVTRANRCPGALVAVLDVPGETIPDIDTETLSDKSTVPSDALLMPVDERSSSQSGRASADVASPTIETIPLGDMADVCDGERPGNTQGGSGIAATGTLEDCPARSPATSEGVVGQESSASVDEDAMHLDVSEIPPVPPCQGPGADDNGKIPASVDVGGSEAGCTAYVSGSETDTPVSLLSGADHSTAIDDEKEDQSVHTVEAIAEDPQIPNGVTSSPASPPYNLIEDTYVRPPTPGMGFDDTLDRPSKSSLLLDDHDPAPMQVGEQQPLDPSEDIARDDSDPVESFSALSSPFPPSSPPYLSSPLRSSSPPFAFSSPVPNAFNSSPPTSPAPSPPRRKAVTFQLDKEPGFRNEVVARSAQKRALEDIDDSDDAGNGWLSGSEYTAMSDEREAKRIKLDEGPLPTPPATQSQSQSQSLPQVKRPTFASQLRERKKLTAPFRSPLVDKDAAKHGVHAVYASGKTSLGVPLAAPKRGAVMQKENSPITGAQAMPEKPAAASCQAQAAKAPTPKVAKQFKSPSHLGASSSSSSLSTAQPSSTFSNAQAVPTIRALQSKIQTLKQAIKIKNAPGGNDDDELEELVDKWTSVGREVAWAVWDTVKDLDPGESARLGKPRGGWFDDVGGGRDSTRGGGGWGFDDGGKSEPEKGDPGEEGEQVVSRSDDEETRQQHTLGTMLRHLGIAPETLGWDEEEGDFVDAV</sequence>
<evidence type="ECO:0000313" key="2">
    <source>
        <dbReference type="EMBL" id="EPT02847.1"/>
    </source>
</evidence>
<dbReference type="Proteomes" id="UP000015241">
    <property type="component" value="Unassembled WGS sequence"/>
</dbReference>
<dbReference type="Gene3D" id="6.10.140.1020">
    <property type="match status" value="1"/>
</dbReference>
<feature type="region of interest" description="Disordered" evidence="1">
    <location>
        <begin position="918"/>
        <end position="989"/>
    </location>
</feature>
<feature type="region of interest" description="Disordered" evidence="1">
    <location>
        <begin position="169"/>
        <end position="188"/>
    </location>
</feature>
<accession>S8ED05</accession>
<feature type="region of interest" description="Disordered" evidence="1">
    <location>
        <begin position="648"/>
        <end position="886"/>
    </location>
</feature>
<gene>
    <name evidence="2" type="ORF">FOMPIDRAFT_89534</name>
</gene>
<feature type="compositionally biased region" description="Low complexity" evidence="1">
    <location>
        <begin position="743"/>
        <end position="770"/>
    </location>
</feature>
<protein>
    <submittedName>
        <fullName evidence="2">Uncharacterized protein</fullName>
    </submittedName>
</protein>
<name>S8ED05_FOMSC</name>
<evidence type="ECO:0000256" key="1">
    <source>
        <dbReference type="SAM" id="MobiDB-lite"/>
    </source>
</evidence>
<feature type="region of interest" description="Disordered" evidence="1">
    <location>
        <begin position="1046"/>
        <end position="1120"/>
    </location>
</feature>
<proteinExistence type="predicted"/>
<reference evidence="2 3" key="1">
    <citation type="journal article" date="2012" name="Science">
        <title>The Paleozoic origin of enzymatic lignin decomposition reconstructed from 31 fungal genomes.</title>
        <authorList>
            <person name="Floudas D."/>
            <person name="Binder M."/>
            <person name="Riley R."/>
            <person name="Barry K."/>
            <person name="Blanchette R.A."/>
            <person name="Henrissat B."/>
            <person name="Martinez A.T."/>
            <person name="Otillar R."/>
            <person name="Spatafora J.W."/>
            <person name="Yadav J.S."/>
            <person name="Aerts A."/>
            <person name="Benoit I."/>
            <person name="Boyd A."/>
            <person name="Carlson A."/>
            <person name="Copeland A."/>
            <person name="Coutinho P.M."/>
            <person name="de Vries R.P."/>
            <person name="Ferreira P."/>
            <person name="Findley K."/>
            <person name="Foster B."/>
            <person name="Gaskell J."/>
            <person name="Glotzer D."/>
            <person name="Gorecki P."/>
            <person name="Heitman J."/>
            <person name="Hesse C."/>
            <person name="Hori C."/>
            <person name="Igarashi K."/>
            <person name="Jurgens J.A."/>
            <person name="Kallen N."/>
            <person name="Kersten P."/>
            <person name="Kohler A."/>
            <person name="Kuees U."/>
            <person name="Kumar T.K.A."/>
            <person name="Kuo A."/>
            <person name="LaButti K."/>
            <person name="Larrondo L.F."/>
            <person name="Lindquist E."/>
            <person name="Ling A."/>
            <person name="Lombard V."/>
            <person name="Lucas S."/>
            <person name="Lundell T."/>
            <person name="Martin R."/>
            <person name="McLaughlin D.J."/>
            <person name="Morgenstern I."/>
            <person name="Morin E."/>
            <person name="Murat C."/>
            <person name="Nagy L.G."/>
            <person name="Nolan M."/>
            <person name="Ohm R.A."/>
            <person name="Patyshakuliyeva A."/>
            <person name="Rokas A."/>
            <person name="Ruiz-Duenas F.J."/>
            <person name="Sabat G."/>
            <person name="Salamov A."/>
            <person name="Samejima M."/>
            <person name="Schmutz J."/>
            <person name="Slot J.C."/>
            <person name="St John F."/>
            <person name="Stenlid J."/>
            <person name="Sun H."/>
            <person name="Sun S."/>
            <person name="Syed K."/>
            <person name="Tsang A."/>
            <person name="Wiebenga A."/>
            <person name="Young D."/>
            <person name="Pisabarro A."/>
            <person name="Eastwood D.C."/>
            <person name="Martin F."/>
            <person name="Cullen D."/>
            <person name="Grigoriev I.V."/>
            <person name="Hibbett D.S."/>
        </authorList>
    </citation>
    <scope>NUCLEOTIDE SEQUENCE</scope>
    <source>
        <strain evidence="3">FP-58527</strain>
    </source>
</reference>
<organism evidence="2 3">
    <name type="scientific">Fomitopsis schrenkii</name>
    <name type="common">Brown rot fungus</name>
    <dbReference type="NCBI Taxonomy" id="2126942"/>
    <lineage>
        <taxon>Eukaryota</taxon>
        <taxon>Fungi</taxon>
        <taxon>Dikarya</taxon>
        <taxon>Basidiomycota</taxon>
        <taxon>Agaricomycotina</taxon>
        <taxon>Agaricomycetes</taxon>
        <taxon>Polyporales</taxon>
        <taxon>Fomitopsis</taxon>
    </lineage>
</organism>
<feature type="compositionally biased region" description="Basic and acidic residues" evidence="1">
    <location>
        <begin position="1081"/>
        <end position="1092"/>
    </location>
</feature>
<keyword evidence="3" id="KW-1185">Reference proteome</keyword>
<dbReference type="EMBL" id="KE504133">
    <property type="protein sequence ID" value="EPT02847.1"/>
    <property type="molecule type" value="Genomic_DNA"/>
</dbReference>
<feature type="compositionally biased region" description="Low complexity" evidence="1">
    <location>
        <begin position="961"/>
        <end position="984"/>
    </location>
</feature>
<feature type="compositionally biased region" description="Basic and acidic residues" evidence="1">
    <location>
        <begin position="686"/>
        <end position="702"/>
    </location>
</feature>
<dbReference type="STRING" id="743788.S8ED05"/>
<feature type="compositionally biased region" description="Low complexity" evidence="1">
    <location>
        <begin position="851"/>
        <end position="863"/>
    </location>
</feature>
<dbReference type="OrthoDB" id="27934at2759"/>
<dbReference type="HOGENOM" id="CLU_277721_0_0_1"/>
<dbReference type="InParanoid" id="S8ED05"/>
<evidence type="ECO:0000313" key="3">
    <source>
        <dbReference type="Proteomes" id="UP000015241"/>
    </source>
</evidence>
<feature type="compositionally biased region" description="Low complexity" evidence="1">
    <location>
        <begin position="937"/>
        <end position="951"/>
    </location>
</feature>
<dbReference type="eggNOG" id="ENOG502SAMI">
    <property type="taxonomic scope" value="Eukaryota"/>
</dbReference>
<dbReference type="AlphaFoldDB" id="S8ED05"/>
<feature type="compositionally biased region" description="Basic and acidic residues" evidence="1">
    <location>
        <begin position="831"/>
        <end position="843"/>
    </location>
</feature>